<evidence type="ECO:0000256" key="1">
    <source>
        <dbReference type="SAM" id="Coils"/>
    </source>
</evidence>
<dbReference type="EMBL" id="CAJNNV010032149">
    <property type="protein sequence ID" value="CAE8639112.1"/>
    <property type="molecule type" value="Genomic_DNA"/>
</dbReference>
<feature type="region of interest" description="Disordered" evidence="2">
    <location>
        <begin position="1"/>
        <end position="27"/>
    </location>
</feature>
<dbReference type="Proteomes" id="UP000654075">
    <property type="component" value="Unassembled WGS sequence"/>
</dbReference>
<comment type="caution">
    <text evidence="3">The sequence shown here is derived from an EMBL/GenBank/DDBJ whole genome shotgun (WGS) entry which is preliminary data.</text>
</comment>
<gene>
    <name evidence="3" type="ORF">PGLA1383_LOCUS54173</name>
</gene>
<feature type="non-terminal residue" evidence="3">
    <location>
        <position position="1"/>
    </location>
</feature>
<feature type="coiled-coil region" evidence="1">
    <location>
        <begin position="44"/>
        <end position="71"/>
    </location>
</feature>
<evidence type="ECO:0000313" key="3">
    <source>
        <dbReference type="EMBL" id="CAE8639112.1"/>
    </source>
</evidence>
<feature type="non-terminal residue" evidence="3">
    <location>
        <position position="124"/>
    </location>
</feature>
<protein>
    <submittedName>
        <fullName evidence="3">Uncharacterized protein</fullName>
    </submittedName>
</protein>
<dbReference type="AlphaFoldDB" id="A0A813HLJ2"/>
<keyword evidence="4" id="KW-1185">Reference proteome</keyword>
<keyword evidence="1" id="KW-0175">Coiled coil</keyword>
<proteinExistence type="predicted"/>
<evidence type="ECO:0000313" key="4">
    <source>
        <dbReference type="Proteomes" id="UP000654075"/>
    </source>
</evidence>
<name>A0A813HLJ2_POLGL</name>
<evidence type="ECO:0000256" key="2">
    <source>
        <dbReference type="SAM" id="MobiDB-lite"/>
    </source>
</evidence>
<accession>A0A813HLJ2</accession>
<dbReference type="SUPFAM" id="SSF161270">
    <property type="entry name" value="PspA lactotransferrin-binding region"/>
    <property type="match status" value="1"/>
</dbReference>
<reference evidence="3" key="1">
    <citation type="submission" date="2021-02" db="EMBL/GenBank/DDBJ databases">
        <authorList>
            <person name="Dougan E. K."/>
            <person name="Rhodes N."/>
            <person name="Thang M."/>
            <person name="Chan C."/>
        </authorList>
    </citation>
    <scope>NUCLEOTIDE SEQUENCE</scope>
</reference>
<sequence>GMKAAMTIGAPHESTEADTTDFGGDSRPQTAWLETRLREEMRHSAEKDIQIQNMQELLAKLETRIGSLEGSLQSQKPGANTAWEDERLAANQPSLLEKSREISKLQQQLAEELGRRKAAQYAVI</sequence>
<organism evidence="3 4">
    <name type="scientific">Polarella glacialis</name>
    <name type="common">Dinoflagellate</name>
    <dbReference type="NCBI Taxonomy" id="89957"/>
    <lineage>
        <taxon>Eukaryota</taxon>
        <taxon>Sar</taxon>
        <taxon>Alveolata</taxon>
        <taxon>Dinophyceae</taxon>
        <taxon>Suessiales</taxon>
        <taxon>Suessiaceae</taxon>
        <taxon>Polarella</taxon>
    </lineage>
</organism>